<evidence type="ECO:0000313" key="1">
    <source>
        <dbReference type="EMBL" id="KAL0937613.1"/>
    </source>
</evidence>
<dbReference type="Proteomes" id="UP000805649">
    <property type="component" value="Unassembled WGS sequence"/>
</dbReference>
<accession>A0ACC3Z0J1</accession>
<name>A0ACC3Z0J1_COLTU</name>
<proteinExistence type="predicted"/>
<dbReference type="EMBL" id="VUJX02000004">
    <property type="protein sequence ID" value="KAL0937613.1"/>
    <property type="molecule type" value="Genomic_DNA"/>
</dbReference>
<comment type="caution">
    <text evidence="1">The sequence shown here is derived from an EMBL/GenBank/DDBJ whole genome shotgun (WGS) entry which is preliminary data.</text>
</comment>
<gene>
    <name evidence="1" type="ORF">CTRU02_207344</name>
</gene>
<evidence type="ECO:0000313" key="2">
    <source>
        <dbReference type="Proteomes" id="UP000805649"/>
    </source>
</evidence>
<sequence length="219" mass="23352">MSIFTAQEEHANPAVHIDEQILADARVFSSMSRDQQIIQGLSIATNINNNLIVLNSKFDALKSDVAAIKSDVAAIKSDVAAIKSDVAVLKSDVAVLKSDVAVLKSDVAVLKSDVAVLKSDVAVLKSDVAVLKSDVAAIKSDVAAFDFTSQRLKDEVHEIKTGIHTKASASEVNTSRRLANRQSIKNHLGPVLPQAPLHALIDPTTLVDINGFPSTHQAF</sequence>
<organism evidence="1 2">
    <name type="scientific">Colletotrichum truncatum</name>
    <name type="common">Anthracnose fungus</name>
    <name type="synonym">Colletotrichum capsici</name>
    <dbReference type="NCBI Taxonomy" id="5467"/>
    <lineage>
        <taxon>Eukaryota</taxon>
        <taxon>Fungi</taxon>
        <taxon>Dikarya</taxon>
        <taxon>Ascomycota</taxon>
        <taxon>Pezizomycotina</taxon>
        <taxon>Sordariomycetes</taxon>
        <taxon>Hypocreomycetidae</taxon>
        <taxon>Glomerellales</taxon>
        <taxon>Glomerellaceae</taxon>
        <taxon>Colletotrichum</taxon>
        <taxon>Colletotrichum truncatum species complex</taxon>
    </lineage>
</organism>
<protein>
    <submittedName>
        <fullName evidence="1">Uncharacterized protein</fullName>
    </submittedName>
</protein>
<keyword evidence="2" id="KW-1185">Reference proteome</keyword>
<reference evidence="1 2" key="1">
    <citation type="journal article" date="2020" name="Phytopathology">
        <title>Genome Sequence Resources of Colletotrichum truncatum, C. plurivorum, C. musicola, and C. sojae: Four Species Pathogenic to Soybean (Glycine max).</title>
        <authorList>
            <person name="Rogerio F."/>
            <person name="Boufleur T.R."/>
            <person name="Ciampi-Guillardi M."/>
            <person name="Sukno S.A."/>
            <person name="Thon M.R."/>
            <person name="Massola Junior N.S."/>
            <person name="Baroncelli R."/>
        </authorList>
    </citation>
    <scope>NUCLEOTIDE SEQUENCE [LARGE SCALE GENOMIC DNA]</scope>
    <source>
        <strain evidence="1 2">CMES1059</strain>
    </source>
</reference>